<dbReference type="GO" id="GO:0030154">
    <property type="term" value="P:cell differentiation"/>
    <property type="evidence" value="ECO:0007669"/>
    <property type="project" value="TreeGrafter"/>
</dbReference>
<dbReference type="Pfam" id="PF00505">
    <property type="entry name" value="HMG_box"/>
    <property type="match status" value="1"/>
</dbReference>
<feature type="compositionally biased region" description="Basic residues" evidence="4">
    <location>
        <begin position="209"/>
        <end position="221"/>
    </location>
</feature>
<keyword evidence="3" id="KW-0539">Nucleus</keyword>
<dbReference type="PANTHER" id="PTHR10270">
    <property type="entry name" value="SOX TRANSCRIPTION FACTOR"/>
    <property type="match status" value="1"/>
</dbReference>
<dbReference type="Gene3D" id="1.10.30.10">
    <property type="entry name" value="High mobility group box domain"/>
    <property type="match status" value="1"/>
</dbReference>
<dbReference type="PROSITE" id="PS50118">
    <property type="entry name" value="HMG_BOX_2"/>
    <property type="match status" value="1"/>
</dbReference>
<evidence type="ECO:0000256" key="1">
    <source>
        <dbReference type="ARBA" id="ARBA00023125"/>
    </source>
</evidence>
<feature type="compositionally biased region" description="Basic and acidic residues" evidence="4">
    <location>
        <begin position="103"/>
        <end position="121"/>
    </location>
</feature>
<gene>
    <name evidence="6" type="ORF">NEOLEDRAFT_1134454</name>
</gene>
<dbReference type="InterPro" id="IPR050140">
    <property type="entry name" value="SRY-related_HMG-box_TF-like"/>
</dbReference>
<dbReference type="GO" id="GO:0000978">
    <property type="term" value="F:RNA polymerase II cis-regulatory region sequence-specific DNA binding"/>
    <property type="evidence" value="ECO:0007669"/>
    <property type="project" value="TreeGrafter"/>
</dbReference>
<keyword evidence="1 3" id="KW-0238">DNA-binding</keyword>
<dbReference type="EMBL" id="KV425575">
    <property type="protein sequence ID" value="KZT24802.1"/>
    <property type="molecule type" value="Genomic_DNA"/>
</dbReference>
<proteinExistence type="predicted"/>
<name>A0A165S8G1_9AGAM</name>
<dbReference type="AlphaFoldDB" id="A0A165S8G1"/>
<reference evidence="6 7" key="1">
    <citation type="journal article" date="2016" name="Mol. Biol. Evol.">
        <title>Comparative Genomics of Early-Diverging Mushroom-Forming Fungi Provides Insights into the Origins of Lignocellulose Decay Capabilities.</title>
        <authorList>
            <person name="Nagy L.G."/>
            <person name="Riley R."/>
            <person name="Tritt A."/>
            <person name="Adam C."/>
            <person name="Daum C."/>
            <person name="Floudas D."/>
            <person name="Sun H."/>
            <person name="Yadav J.S."/>
            <person name="Pangilinan J."/>
            <person name="Larsson K.H."/>
            <person name="Matsuura K."/>
            <person name="Barry K."/>
            <person name="Labutti K."/>
            <person name="Kuo R."/>
            <person name="Ohm R.A."/>
            <person name="Bhattacharya S.S."/>
            <person name="Shirouzu T."/>
            <person name="Yoshinaga Y."/>
            <person name="Martin F.M."/>
            <person name="Grigoriev I.V."/>
            <person name="Hibbett D.S."/>
        </authorList>
    </citation>
    <scope>NUCLEOTIDE SEQUENCE [LARGE SCALE GENOMIC DNA]</scope>
    <source>
        <strain evidence="6 7">HHB14362 ss-1</strain>
    </source>
</reference>
<feature type="compositionally biased region" description="Polar residues" evidence="4">
    <location>
        <begin position="7"/>
        <end position="25"/>
    </location>
</feature>
<accession>A0A165S8G1</accession>
<feature type="compositionally biased region" description="Low complexity" evidence="4">
    <location>
        <begin position="76"/>
        <end position="96"/>
    </location>
</feature>
<keyword evidence="2" id="KW-0804">Transcription</keyword>
<evidence type="ECO:0000256" key="4">
    <source>
        <dbReference type="SAM" id="MobiDB-lite"/>
    </source>
</evidence>
<dbReference type="InParanoid" id="A0A165S8G1"/>
<dbReference type="Proteomes" id="UP000076761">
    <property type="component" value="Unassembled WGS sequence"/>
</dbReference>
<dbReference type="GO" id="GO:0001228">
    <property type="term" value="F:DNA-binding transcription activator activity, RNA polymerase II-specific"/>
    <property type="evidence" value="ECO:0007669"/>
    <property type="project" value="TreeGrafter"/>
</dbReference>
<feature type="region of interest" description="Disordered" evidence="4">
    <location>
        <begin position="139"/>
        <end position="160"/>
    </location>
</feature>
<dbReference type="GO" id="GO:0005634">
    <property type="term" value="C:nucleus"/>
    <property type="evidence" value="ECO:0007669"/>
    <property type="project" value="UniProtKB-UniRule"/>
</dbReference>
<feature type="DNA-binding region" description="HMG box" evidence="3">
    <location>
        <begin position="119"/>
        <end position="202"/>
    </location>
</feature>
<feature type="compositionally biased region" description="Polar residues" evidence="4">
    <location>
        <begin position="270"/>
        <end position="292"/>
    </location>
</feature>
<feature type="compositionally biased region" description="Low complexity" evidence="4">
    <location>
        <begin position="44"/>
        <end position="65"/>
    </location>
</feature>
<evidence type="ECO:0000259" key="5">
    <source>
        <dbReference type="PROSITE" id="PS50118"/>
    </source>
</evidence>
<dbReference type="InterPro" id="IPR009071">
    <property type="entry name" value="HMG_box_dom"/>
</dbReference>
<feature type="region of interest" description="Disordered" evidence="4">
    <location>
        <begin position="1"/>
        <end position="121"/>
    </location>
</feature>
<feature type="compositionally biased region" description="Low complexity" evidence="4">
    <location>
        <begin position="140"/>
        <end position="154"/>
    </location>
</feature>
<dbReference type="SMART" id="SM00398">
    <property type="entry name" value="HMG"/>
    <property type="match status" value="1"/>
</dbReference>
<dbReference type="OrthoDB" id="6247875at2759"/>
<evidence type="ECO:0000313" key="6">
    <source>
        <dbReference type="EMBL" id="KZT24802.1"/>
    </source>
</evidence>
<protein>
    <recommendedName>
        <fullName evidence="5">HMG box domain-containing protein</fullName>
    </recommendedName>
</protein>
<sequence>MAAQRPCDTQSRSFEVTTDTPQSPTAAILSPTPQAIPFPTCTDAPYSPSSSPFAPHARRPTLSCTPSPPPLDRTMSPTSPSSSISSTASFPTTPRTTYRRRKSTSETERRPKKGDEDYIKRPENAFILFRRKCVEERQAETTSAAAAAAAEGASIPKKQRQAELSKLISHQWKSLSAEDRLYWEDLAKQRKKEHEQMYPDYVYRPQRTRDRKKKQQLKTRRPTGTVEESVEVDAQPEAEQTTPTPATPLSTGRSQSAPAPPPALPSHSSIDATSAVPQTETNVDPYGQNSQGLAWPPSIYLDTSYNPDLMFNPGPLGDLTFAMSLPTNDPSFQNGASFNSMTICTDPSLLMASQDLHSPASSCASHLISPLEESFSLDAMTAAFPIPNDTYYPIVSGSQPYVYDGSKPDFAMQALQYQPCWQDSSLWSTNEMLFQSDFDVSNVPSVELGLPKISEDSNGFASSYASPDRQAQFTGFSQPHELHRPSAVASPFARIYDDYHDNTGHY</sequence>
<dbReference type="SUPFAM" id="SSF47095">
    <property type="entry name" value="HMG-box"/>
    <property type="match status" value="1"/>
</dbReference>
<evidence type="ECO:0000256" key="3">
    <source>
        <dbReference type="PROSITE-ProRule" id="PRU00267"/>
    </source>
</evidence>
<organism evidence="6 7">
    <name type="scientific">Neolentinus lepideus HHB14362 ss-1</name>
    <dbReference type="NCBI Taxonomy" id="1314782"/>
    <lineage>
        <taxon>Eukaryota</taxon>
        <taxon>Fungi</taxon>
        <taxon>Dikarya</taxon>
        <taxon>Basidiomycota</taxon>
        <taxon>Agaricomycotina</taxon>
        <taxon>Agaricomycetes</taxon>
        <taxon>Gloeophyllales</taxon>
        <taxon>Gloeophyllaceae</taxon>
        <taxon>Neolentinus</taxon>
    </lineage>
</organism>
<feature type="region of interest" description="Disordered" evidence="4">
    <location>
        <begin position="193"/>
        <end position="293"/>
    </location>
</feature>
<evidence type="ECO:0000256" key="2">
    <source>
        <dbReference type="ARBA" id="ARBA00023163"/>
    </source>
</evidence>
<dbReference type="CDD" id="cd01389">
    <property type="entry name" value="HMG-box_ROX1-like"/>
    <property type="match status" value="1"/>
</dbReference>
<dbReference type="PANTHER" id="PTHR10270:SF161">
    <property type="entry name" value="SEX-DETERMINING REGION Y PROTEIN"/>
    <property type="match status" value="1"/>
</dbReference>
<dbReference type="InterPro" id="IPR036910">
    <property type="entry name" value="HMG_box_dom_sf"/>
</dbReference>
<evidence type="ECO:0000313" key="7">
    <source>
        <dbReference type="Proteomes" id="UP000076761"/>
    </source>
</evidence>
<dbReference type="STRING" id="1314782.A0A165S8G1"/>
<keyword evidence="7" id="KW-1185">Reference proteome</keyword>
<feature type="compositionally biased region" description="Low complexity" evidence="4">
    <location>
        <begin position="237"/>
        <end position="248"/>
    </location>
</feature>
<feature type="domain" description="HMG box" evidence="5">
    <location>
        <begin position="119"/>
        <end position="202"/>
    </location>
</feature>